<evidence type="ECO:0000313" key="2">
    <source>
        <dbReference type="EMBL" id="SEQ96945.1"/>
    </source>
</evidence>
<dbReference type="Proteomes" id="UP000198634">
    <property type="component" value="Unassembled WGS sequence"/>
</dbReference>
<dbReference type="AlphaFoldDB" id="A0A1H9KDG7"/>
<dbReference type="RefSeq" id="WP_090271144.1">
    <property type="nucleotide sequence ID" value="NZ_FOEP01000018.1"/>
</dbReference>
<dbReference type="EMBL" id="FOEP01000018">
    <property type="protein sequence ID" value="SEQ96945.1"/>
    <property type="molecule type" value="Genomic_DNA"/>
</dbReference>
<sequence length="125" mass="14211">MAHPYHHALSSVKKWGGTVDDFIAVHTWFDQSKEISADFRHRALRHHAEGIFMAETIFGQTITLSTGRIIPTRWVGEQHVKEDLGFIPSFADWVKAIRPEPWMGRSEQIEAQVDPHLASPVVEVS</sequence>
<protein>
    <recommendedName>
        <fullName evidence="1">DUF6915 domain-containing protein</fullName>
    </recommendedName>
</protein>
<keyword evidence="3" id="KW-1185">Reference proteome</keyword>
<proteinExistence type="predicted"/>
<evidence type="ECO:0000259" key="1">
    <source>
        <dbReference type="Pfam" id="PF21866"/>
    </source>
</evidence>
<reference evidence="2 3" key="1">
    <citation type="submission" date="2016-10" db="EMBL/GenBank/DDBJ databases">
        <authorList>
            <person name="de Groot N.N."/>
        </authorList>
    </citation>
    <scope>NUCLEOTIDE SEQUENCE [LARGE SCALE GENOMIC DNA]</scope>
    <source>
        <strain evidence="2 3">DSM 22007</strain>
    </source>
</reference>
<dbReference type="OrthoDB" id="68427at2"/>
<evidence type="ECO:0000313" key="3">
    <source>
        <dbReference type="Proteomes" id="UP000198634"/>
    </source>
</evidence>
<name>A0A1H9KDG7_9RHOB</name>
<dbReference type="Pfam" id="PF21866">
    <property type="entry name" value="DUF6915"/>
    <property type="match status" value="1"/>
</dbReference>
<dbReference type="InterPro" id="IPR054061">
    <property type="entry name" value="DUF6915"/>
</dbReference>
<gene>
    <name evidence="2" type="ORF">SAMN04488092_11819</name>
</gene>
<feature type="domain" description="DUF6915" evidence="1">
    <location>
        <begin position="2"/>
        <end position="103"/>
    </location>
</feature>
<dbReference type="STRING" id="657014.SAMN04488092_11819"/>
<accession>A0A1H9KDG7</accession>
<organism evidence="2 3">
    <name type="scientific">Thalassovita taeanensis</name>
    <dbReference type="NCBI Taxonomy" id="657014"/>
    <lineage>
        <taxon>Bacteria</taxon>
        <taxon>Pseudomonadati</taxon>
        <taxon>Pseudomonadota</taxon>
        <taxon>Alphaproteobacteria</taxon>
        <taxon>Rhodobacterales</taxon>
        <taxon>Roseobacteraceae</taxon>
        <taxon>Thalassovita</taxon>
    </lineage>
</organism>